<dbReference type="OrthoDB" id="430634at2759"/>
<dbReference type="Proteomes" id="UP000186817">
    <property type="component" value="Unassembled WGS sequence"/>
</dbReference>
<sequence length="244" mass="26675">MVASFPLLAIAATLSSITKAATMSDSSEGSPTQAGSMSDSTADSPTRVRESGMPPAEYWETLVDAEAMLDSLGFTPGSHDKVVELGCGYGTITLPVAKRCQSIRTFDIEPQMVVQTEKRLRVAGLSNVDVQVRDVVADGYGLEDGSADAVLLMNILHCEEPVQMLRQAASLLADRGTVYASHWRYDESTPRGPPMSIRPRPEQLKQWAVETGLLEVAAGPVDCPPWHYGWTFRRIAQRVVRLRR</sequence>
<keyword evidence="5" id="KW-1185">Reference proteome</keyword>
<dbReference type="SUPFAM" id="SSF53335">
    <property type="entry name" value="S-adenosyl-L-methionine-dependent methyltransferases"/>
    <property type="match status" value="1"/>
</dbReference>
<dbReference type="EMBL" id="LSRX01000035">
    <property type="protein sequence ID" value="OLQ12974.1"/>
    <property type="molecule type" value="Genomic_DNA"/>
</dbReference>
<feature type="domain" description="Methyltransferase" evidence="3">
    <location>
        <begin position="82"/>
        <end position="176"/>
    </location>
</feature>
<evidence type="ECO:0000259" key="3">
    <source>
        <dbReference type="Pfam" id="PF13649"/>
    </source>
</evidence>
<accession>A0A1Q9EZS4</accession>
<gene>
    <name evidence="4" type="ORF">AK812_SmicGene3080</name>
</gene>
<organism evidence="4 5">
    <name type="scientific">Symbiodinium microadriaticum</name>
    <name type="common">Dinoflagellate</name>
    <name type="synonym">Zooxanthella microadriatica</name>
    <dbReference type="NCBI Taxonomy" id="2951"/>
    <lineage>
        <taxon>Eukaryota</taxon>
        <taxon>Sar</taxon>
        <taxon>Alveolata</taxon>
        <taxon>Dinophyceae</taxon>
        <taxon>Suessiales</taxon>
        <taxon>Symbiodiniaceae</taxon>
        <taxon>Symbiodinium</taxon>
    </lineage>
</organism>
<evidence type="ECO:0000256" key="1">
    <source>
        <dbReference type="SAM" id="MobiDB-lite"/>
    </source>
</evidence>
<dbReference type="Pfam" id="PF13649">
    <property type="entry name" value="Methyltransf_25"/>
    <property type="match status" value="1"/>
</dbReference>
<proteinExistence type="predicted"/>
<dbReference type="InterPro" id="IPR041698">
    <property type="entry name" value="Methyltransf_25"/>
</dbReference>
<evidence type="ECO:0000313" key="5">
    <source>
        <dbReference type="Proteomes" id="UP000186817"/>
    </source>
</evidence>
<reference evidence="4 5" key="1">
    <citation type="submission" date="2016-02" db="EMBL/GenBank/DDBJ databases">
        <title>Genome analysis of coral dinoflagellate symbionts highlights evolutionary adaptations to a symbiotic lifestyle.</title>
        <authorList>
            <person name="Aranda M."/>
            <person name="Li Y."/>
            <person name="Liew Y.J."/>
            <person name="Baumgarten S."/>
            <person name="Simakov O."/>
            <person name="Wilson M."/>
            <person name="Piel J."/>
            <person name="Ashoor H."/>
            <person name="Bougouffa S."/>
            <person name="Bajic V.B."/>
            <person name="Ryu T."/>
            <person name="Ravasi T."/>
            <person name="Bayer T."/>
            <person name="Micklem G."/>
            <person name="Kim H."/>
            <person name="Bhak J."/>
            <person name="Lajeunesse T.C."/>
            <person name="Voolstra C.R."/>
        </authorList>
    </citation>
    <scope>NUCLEOTIDE SEQUENCE [LARGE SCALE GENOMIC DNA]</scope>
    <source>
        <strain evidence="4 5">CCMP2467</strain>
    </source>
</reference>
<feature type="compositionally biased region" description="Polar residues" evidence="1">
    <location>
        <begin position="21"/>
        <end position="44"/>
    </location>
</feature>
<comment type="caution">
    <text evidence="4">The sequence shown here is derived from an EMBL/GenBank/DDBJ whole genome shotgun (WGS) entry which is preliminary data.</text>
</comment>
<dbReference type="AlphaFoldDB" id="A0A1Q9EZS4"/>
<evidence type="ECO:0000256" key="2">
    <source>
        <dbReference type="SAM" id="SignalP"/>
    </source>
</evidence>
<name>A0A1Q9EZS4_SYMMI</name>
<dbReference type="InterPro" id="IPR029063">
    <property type="entry name" value="SAM-dependent_MTases_sf"/>
</dbReference>
<dbReference type="CDD" id="cd02440">
    <property type="entry name" value="AdoMet_MTases"/>
    <property type="match status" value="1"/>
</dbReference>
<evidence type="ECO:0000313" key="4">
    <source>
        <dbReference type="EMBL" id="OLQ12974.1"/>
    </source>
</evidence>
<dbReference type="OMA" id="CVAWAKE"/>
<feature type="signal peptide" evidence="2">
    <location>
        <begin position="1"/>
        <end position="20"/>
    </location>
</feature>
<keyword evidence="2" id="KW-0732">Signal</keyword>
<dbReference type="Gene3D" id="3.40.50.150">
    <property type="entry name" value="Vaccinia Virus protein VP39"/>
    <property type="match status" value="1"/>
</dbReference>
<feature type="region of interest" description="Disordered" evidence="1">
    <location>
        <begin position="21"/>
        <end position="52"/>
    </location>
</feature>
<protein>
    <recommendedName>
        <fullName evidence="3">Methyltransferase domain-containing protein</fullName>
    </recommendedName>
</protein>
<feature type="chain" id="PRO_5013294215" description="Methyltransferase domain-containing protein" evidence="2">
    <location>
        <begin position="21"/>
        <end position="244"/>
    </location>
</feature>